<accession>A0ABX1J7T8</accession>
<evidence type="ECO:0000256" key="2">
    <source>
        <dbReference type="ARBA" id="ARBA00009323"/>
    </source>
</evidence>
<evidence type="ECO:0000313" key="7">
    <source>
        <dbReference type="EMBL" id="NKQ54415.1"/>
    </source>
</evidence>
<evidence type="ECO:0000313" key="8">
    <source>
        <dbReference type="Proteomes" id="UP000715441"/>
    </source>
</evidence>
<dbReference type="RefSeq" id="WP_168516293.1">
    <property type="nucleotide sequence ID" value="NZ_JAAXLS010000009.1"/>
</dbReference>
<comment type="caution">
    <text evidence="7">The sequence shown here is derived from an EMBL/GenBank/DDBJ whole genome shotgun (WGS) entry which is preliminary data.</text>
</comment>
<dbReference type="InterPro" id="IPR006776">
    <property type="entry name" value="SsgB"/>
</dbReference>
<keyword evidence="6" id="KW-0131">Cell cycle</keyword>
<protein>
    <submittedName>
        <fullName evidence="7">SsgA family sporulation/cell division regulator</fullName>
    </submittedName>
</protein>
<dbReference type="Pfam" id="PF04686">
    <property type="entry name" value="SsgA"/>
    <property type="match status" value="1"/>
</dbReference>
<keyword evidence="8" id="KW-1185">Reference proteome</keyword>
<organism evidence="7 8">
    <name type="scientific">Amycolatopsis acididurans</name>
    <dbReference type="NCBI Taxonomy" id="2724524"/>
    <lineage>
        <taxon>Bacteria</taxon>
        <taxon>Bacillati</taxon>
        <taxon>Actinomycetota</taxon>
        <taxon>Actinomycetes</taxon>
        <taxon>Pseudonocardiales</taxon>
        <taxon>Pseudonocardiaceae</taxon>
        <taxon>Amycolatopsis</taxon>
    </lineage>
</organism>
<name>A0ABX1J7T8_9PSEU</name>
<proteinExistence type="inferred from homology"/>
<sequence length="149" mass="16114">MRPRSLNIPLWAKLEVCSGAVIELRPVKVKFRYSVDDPYAVLLDFAVGAEQWVRWELARDLLTTGLSLPAGLGTVAAGAGDVLIGPDAERPWRFWITVSSPTGLARFSFRRRPVAAALAKTEALVPPGGESARIDWEREFALLAGGGAA</sequence>
<dbReference type="Gene3D" id="2.30.31.20">
    <property type="entry name" value="Sporulation-specific cell division protein SsgB"/>
    <property type="match status" value="1"/>
</dbReference>
<comment type="similarity">
    <text evidence="2">Belongs to the SsgA family.</text>
</comment>
<evidence type="ECO:0000256" key="1">
    <source>
        <dbReference type="ARBA" id="ARBA00004431"/>
    </source>
</evidence>
<comment type="subcellular location">
    <subcellularLocation>
        <location evidence="1">Cell septum</location>
    </subcellularLocation>
</comment>
<dbReference type="EMBL" id="JAAXLS010000009">
    <property type="protein sequence ID" value="NKQ54415.1"/>
    <property type="molecule type" value="Genomic_DNA"/>
</dbReference>
<dbReference type="Proteomes" id="UP000715441">
    <property type="component" value="Unassembled WGS sequence"/>
</dbReference>
<evidence type="ECO:0000256" key="6">
    <source>
        <dbReference type="ARBA" id="ARBA00023306"/>
    </source>
</evidence>
<evidence type="ECO:0000256" key="4">
    <source>
        <dbReference type="ARBA" id="ARBA00022969"/>
    </source>
</evidence>
<gene>
    <name evidence="7" type="ORF">HFP15_16155</name>
</gene>
<evidence type="ECO:0000256" key="5">
    <source>
        <dbReference type="ARBA" id="ARBA00023210"/>
    </source>
</evidence>
<evidence type="ECO:0000256" key="3">
    <source>
        <dbReference type="ARBA" id="ARBA00022618"/>
    </source>
</evidence>
<keyword evidence="4" id="KW-0749">Sporulation</keyword>
<dbReference type="InterPro" id="IPR038658">
    <property type="entry name" value="SsgB_sf"/>
</dbReference>
<reference evidence="7 8" key="1">
    <citation type="submission" date="2020-04" db="EMBL/GenBank/DDBJ databases">
        <title>Novel species.</title>
        <authorList>
            <person name="Teo W.F.A."/>
            <person name="Lipun K."/>
            <person name="Srisuk N."/>
            <person name="Duangmal K."/>
        </authorList>
    </citation>
    <scope>NUCLEOTIDE SEQUENCE [LARGE SCALE GENOMIC DNA]</scope>
    <source>
        <strain evidence="7 8">K13G38</strain>
    </source>
</reference>
<keyword evidence="3" id="KW-0132">Cell division</keyword>
<keyword evidence="5" id="KW-0717">Septation</keyword>